<dbReference type="Proteomes" id="UP000095392">
    <property type="component" value="Unassembled WGS sequence"/>
</dbReference>
<organism evidence="1 2">
    <name type="scientific">Alteromonas macleodii</name>
    <name type="common">Pseudoalteromonas macleodii</name>
    <dbReference type="NCBI Taxonomy" id="28108"/>
    <lineage>
        <taxon>Bacteria</taxon>
        <taxon>Pseudomonadati</taxon>
        <taxon>Pseudomonadota</taxon>
        <taxon>Gammaproteobacteria</taxon>
        <taxon>Alteromonadales</taxon>
        <taxon>Alteromonadaceae</taxon>
        <taxon>Alteromonas/Salinimonas group</taxon>
        <taxon>Alteromonas</taxon>
    </lineage>
</organism>
<evidence type="ECO:0000313" key="1">
    <source>
        <dbReference type="EMBL" id="OES38129.1"/>
    </source>
</evidence>
<comment type="caution">
    <text evidence="1">The sequence shown here is derived from an EMBL/GenBank/DDBJ whole genome shotgun (WGS) entry which is preliminary data.</text>
</comment>
<evidence type="ECO:0000313" key="2">
    <source>
        <dbReference type="Proteomes" id="UP000095392"/>
    </source>
</evidence>
<dbReference type="AlphaFoldDB" id="A0AB36FZE3"/>
<protein>
    <submittedName>
        <fullName evidence="1">Uncharacterized protein</fullName>
    </submittedName>
</protein>
<name>A0AB36FZE3_ALTMA</name>
<keyword evidence="2" id="KW-1185">Reference proteome</keyword>
<dbReference type="EMBL" id="MIPY01000003">
    <property type="protein sequence ID" value="OES38129.1"/>
    <property type="molecule type" value="Genomic_DNA"/>
</dbReference>
<sequence length="41" mass="4969">MFKNLFVFYIEKAKDIYRIWEGNFLQPGQKLSVFKVIKSQN</sequence>
<gene>
    <name evidence="1" type="ORF">BFV95_0255</name>
</gene>
<accession>A0AB36FZE3</accession>
<proteinExistence type="predicted"/>
<reference evidence="1 2" key="1">
    <citation type="submission" date="2016-09" db="EMBL/GenBank/DDBJ databases">
        <title>Draft Genome Sequence of four Alteromonas macleodii strains isolated from copper coupons and grown long-term at elevated copper levels.</title>
        <authorList>
            <person name="Cusick K."/>
            <person name="Dale J."/>
            <person name="Little B."/>
            <person name="Biffinger J."/>
        </authorList>
    </citation>
    <scope>NUCLEOTIDE SEQUENCE [LARGE SCALE GENOMIC DNA]</scope>
    <source>
        <strain evidence="1 2">KCP01</strain>
    </source>
</reference>